<proteinExistence type="predicted"/>
<gene>
    <name evidence="1" type="ORF">CLV94_2597</name>
</gene>
<protein>
    <submittedName>
        <fullName evidence="1">Gliding motility-associated-like protein</fullName>
    </submittedName>
</protein>
<dbReference type="InterPro" id="IPR026341">
    <property type="entry name" value="T9SS_type_B"/>
</dbReference>
<dbReference type="Proteomes" id="UP000277579">
    <property type="component" value="Unassembled WGS sequence"/>
</dbReference>
<evidence type="ECO:0000313" key="1">
    <source>
        <dbReference type="EMBL" id="RKS21962.1"/>
    </source>
</evidence>
<reference evidence="1 2" key="1">
    <citation type="submission" date="2018-10" db="EMBL/GenBank/DDBJ databases">
        <title>Genomic Encyclopedia of Archaeal and Bacterial Type Strains, Phase II (KMG-II): from individual species to whole genera.</title>
        <authorList>
            <person name="Goeker M."/>
        </authorList>
    </citation>
    <scope>NUCLEOTIDE SEQUENCE [LARGE SCALE GENOMIC DNA]</scope>
    <source>
        <strain evidence="1 2">DSM 29537</strain>
    </source>
</reference>
<dbReference type="RefSeq" id="WP_121376885.1">
    <property type="nucleotide sequence ID" value="NZ_RBLC01000003.1"/>
</dbReference>
<evidence type="ECO:0000313" key="2">
    <source>
        <dbReference type="Proteomes" id="UP000277579"/>
    </source>
</evidence>
<dbReference type="EMBL" id="RBLC01000003">
    <property type="protein sequence ID" value="RKS21962.1"/>
    <property type="molecule type" value="Genomic_DNA"/>
</dbReference>
<dbReference type="Pfam" id="PF13585">
    <property type="entry name" value="CHU_C"/>
    <property type="match status" value="1"/>
</dbReference>
<dbReference type="AlphaFoldDB" id="A0A495M9X3"/>
<dbReference type="Gene3D" id="2.60.40.10">
    <property type="entry name" value="Immunoglobulins"/>
    <property type="match status" value="2"/>
</dbReference>
<name>A0A495M9X3_9FLAO</name>
<dbReference type="NCBIfam" id="TIGR04131">
    <property type="entry name" value="Bac_Flav_CTERM"/>
    <property type="match status" value="1"/>
</dbReference>
<accession>A0A495M9X3</accession>
<keyword evidence="2" id="KW-1185">Reference proteome</keyword>
<dbReference type="InterPro" id="IPR013783">
    <property type="entry name" value="Ig-like_fold"/>
</dbReference>
<sequence>MKKLYQNFIFALIFSLNVISSYGQLPDFTLTVTSADETCNRNGMLSFTVSGTHPNANIIYTIYKLPNTTSPYATVSTNTLSGLVGGTYRVIATQTLGTESNSKQQDAVINSTVTALQFNMTYSDIPCSLNRNINVIVTSGNPTGYEIIAGPIIKPRQPSNVFTNLVAGNYLIKVYDSCGNAVTRSYTLVTPESISNPLAISEHLVPGPELSACSSVGVRHVLSVNPDYIINYPLTIVYTIYPPGGGAPIIRTFTINRIEDFTSSDLTSNPNTYGFEADLPYYDQPYSYNLLITDACGNQFQKESNQVTEMYEASIQTQINNCGIKTFSVKASNFVYPITVQFLSAPAGFNPNLYNPSHPTFFSDPTYGNTTNILPEGSYLVRVTDACGRTDTAEVNIVHETTAEVTATGSCGASGTISGEILGSDIVSATIQIAPSDFAFPTPYNVNAYIQPDGTIFISGILVPGQYTIILYDDCGNSYTKPITVPPASSNVPRVNYLGGCAPSFGSVYIGGAQDVQLLDAEFITVPSTYSGPMNVSSNIRGAYFMMSSLPVGTYRIKIKDSCNSEYILTLQIKEYIGNTTFEIVEGCSSFNFKINHTNNNGSFPNLGYWLQKFNPVTGQWGHPNTNVAYPENTTPNGNNSITIANNAWNLNLAIGGRFRVLTASSIYGSVGVSSNCLFVIKEFETGSLPEIKGALNFSCSGTLSDVLLNVEGEGNYAFSIIKKNDVPFNFSNGNSPLFTDLESAVYVFQIVDECQNTSTYTHDVTTPFVFSIAATLCDGQNSSLSVPNFPYLQYRWYKQGAENVTLSTNASLSFNPLNVSTNSGIYHVAVTYPAEPDSCLNQTLSYEINAGIQPNAGEDNTVNICDIPPSINLFDYLLDNADRNGTWEQITPVGTLSANVWSTEGAQQGSTYYFSYVVNGFCGVEDEAIIAIHFLNILPAPIINSIGPVCVGAPINLRIQNPNILYHYVWSGPNGFTATGIAPVFPNATVAMSGTYSVTANLVNCPSQPVTFELVVTPLPEFHFANENNRICSGQEISLKVVPDNFNELQASYLWSNEAGEVIGGNFAEVEVNEPGLYNVLVDVDGCTFSKAIEVEENTDTFSVGAEAKCEDDHYMLSAYAIDNSFNESTASYVWTGPNNFYATTQSTDITGLESGTYTVVVTNEEGCSETISIPVEKSYCKIPKGVSPNGDNDNDTWNLAGLDILRVKIFNRYGMEVYEMNNYVNQWHGQCSDGKLLPTATYYYYISFRNGKEKTGWVYLNREVH</sequence>
<comment type="caution">
    <text evidence="1">The sequence shown here is derived from an EMBL/GenBank/DDBJ whole genome shotgun (WGS) entry which is preliminary data.</text>
</comment>
<dbReference type="OrthoDB" id="601690at2"/>
<organism evidence="1 2">
    <name type="scientific">Flavobacterium endophyticum</name>
    <dbReference type="NCBI Taxonomy" id="1540163"/>
    <lineage>
        <taxon>Bacteria</taxon>
        <taxon>Pseudomonadati</taxon>
        <taxon>Bacteroidota</taxon>
        <taxon>Flavobacteriia</taxon>
        <taxon>Flavobacteriales</taxon>
        <taxon>Flavobacteriaceae</taxon>
        <taxon>Flavobacterium</taxon>
    </lineage>
</organism>